<evidence type="ECO:0000256" key="3">
    <source>
        <dbReference type="ARBA" id="ARBA00022737"/>
    </source>
</evidence>
<evidence type="ECO:0000259" key="8">
    <source>
        <dbReference type="PROSITE" id="PS50071"/>
    </source>
</evidence>
<sequence length="339" mass="37842">VHEPKEVKVEPDEMRNVSQMGSNPLSILVGQCPFCNFCLDPLMYRLQPNLLHMHIVTKHADDNPLMANLSSLFINGQQNQSKTTEEIPLDLSHGQPNPSFLPPGLLTQFGALNASKQPSLNFPLMNISRNESPVTDVSRLDERAGPFSGLMFNVGPDKAASGCNSSPLNQQTRRNRTSISNFQSKCMTAIYEYHKTPSVQECDRLGEFIGLSRRVVQVWFQNQRAKEKKMARVIQSNKLASPQQLANQNALNLCTPTSCLVCQVHFNSFTSSPTTYDEASLSSKNDRRLVEHLFTGEHLNNLIALYAKETKTNPNQSMGPFTNQLHSPSEELDEDSASH</sequence>
<dbReference type="GO" id="GO:0005634">
    <property type="term" value="C:nucleus"/>
    <property type="evidence" value="ECO:0007669"/>
    <property type="project" value="UniProtKB-SubCell"/>
</dbReference>
<dbReference type="Gene3D" id="1.10.10.60">
    <property type="entry name" value="Homeodomain-like"/>
    <property type="match status" value="1"/>
</dbReference>
<dbReference type="InterPro" id="IPR009057">
    <property type="entry name" value="Homeodomain-like_sf"/>
</dbReference>
<feature type="compositionally biased region" description="Polar residues" evidence="7">
    <location>
        <begin position="313"/>
        <end position="327"/>
    </location>
</feature>
<proteinExistence type="predicted"/>
<feature type="domain" description="Homeobox" evidence="8">
    <location>
        <begin position="170"/>
        <end position="230"/>
    </location>
</feature>
<dbReference type="EMBL" id="JBJKFK010007594">
    <property type="protein sequence ID" value="KAL3307343.1"/>
    <property type="molecule type" value="Genomic_DNA"/>
</dbReference>
<dbReference type="CDD" id="cd00086">
    <property type="entry name" value="homeodomain"/>
    <property type="match status" value="1"/>
</dbReference>
<evidence type="ECO:0000256" key="4">
    <source>
        <dbReference type="ARBA" id="ARBA00022833"/>
    </source>
</evidence>
<evidence type="ECO:0000256" key="7">
    <source>
        <dbReference type="SAM" id="MobiDB-lite"/>
    </source>
</evidence>
<evidence type="ECO:0000256" key="6">
    <source>
        <dbReference type="RuleBase" id="RU000682"/>
    </source>
</evidence>
<comment type="subcellular location">
    <subcellularLocation>
        <location evidence="1 5 6">Nucleus</location>
    </subcellularLocation>
</comment>
<dbReference type="SMART" id="SM00389">
    <property type="entry name" value="HOX"/>
    <property type="match status" value="1"/>
</dbReference>
<dbReference type="Pfam" id="PF00046">
    <property type="entry name" value="Homeodomain"/>
    <property type="match status" value="1"/>
</dbReference>
<feature type="DNA-binding region" description="Homeobox" evidence="5">
    <location>
        <begin position="172"/>
        <end position="231"/>
    </location>
</feature>
<dbReference type="PANTHER" id="PTHR45891">
    <property type="entry name" value="ZINC FINGER HOMEOBOX PROTEIN"/>
    <property type="match status" value="1"/>
</dbReference>
<dbReference type="PANTHER" id="PTHR45891:SF3">
    <property type="entry name" value="ZINC FINGER PROTEIN 2"/>
    <property type="match status" value="1"/>
</dbReference>
<keyword evidence="10" id="KW-1185">Reference proteome</keyword>
<name>A0ABD2PIV2_9PLAT</name>
<evidence type="ECO:0000256" key="5">
    <source>
        <dbReference type="PROSITE-ProRule" id="PRU00108"/>
    </source>
</evidence>
<gene>
    <name evidence="9" type="primary">ZFHX3_2</name>
    <name evidence="9" type="ORF">Ciccas_014147</name>
</gene>
<organism evidence="9 10">
    <name type="scientific">Cichlidogyrus casuarinus</name>
    <dbReference type="NCBI Taxonomy" id="1844966"/>
    <lineage>
        <taxon>Eukaryota</taxon>
        <taxon>Metazoa</taxon>
        <taxon>Spiralia</taxon>
        <taxon>Lophotrochozoa</taxon>
        <taxon>Platyhelminthes</taxon>
        <taxon>Monogenea</taxon>
        <taxon>Monopisthocotylea</taxon>
        <taxon>Dactylogyridea</taxon>
        <taxon>Ancyrocephalidae</taxon>
        <taxon>Cichlidogyrus</taxon>
    </lineage>
</organism>
<dbReference type="Proteomes" id="UP001626550">
    <property type="component" value="Unassembled WGS sequence"/>
</dbReference>
<dbReference type="AlphaFoldDB" id="A0ABD2PIV2"/>
<feature type="region of interest" description="Disordered" evidence="7">
    <location>
        <begin position="313"/>
        <end position="339"/>
    </location>
</feature>
<dbReference type="InterPro" id="IPR001356">
    <property type="entry name" value="HD"/>
</dbReference>
<evidence type="ECO:0000313" key="10">
    <source>
        <dbReference type="Proteomes" id="UP001626550"/>
    </source>
</evidence>
<accession>A0ABD2PIV2</accession>
<keyword evidence="5 6" id="KW-0539">Nucleus</keyword>
<keyword evidence="2" id="KW-0479">Metal-binding</keyword>
<dbReference type="GO" id="GO:0003677">
    <property type="term" value="F:DNA binding"/>
    <property type="evidence" value="ECO:0007669"/>
    <property type="project" value="UniProtKB-UniRule"/>
</dbReference>
<feature type="non-terminal residue" evidence="9">
    <location>
        <position position="1"/>
    </location>
</feature>
<evidence type="ECO:0000256" key="2">
    <source>
        <dbReference type="ARBA" id="ARBA00022723"/>
    </source>
</evidence>
<keyword evidence="3" id="KW-0677">Repeat</keyword>
<dbReference type="SUPFAM" id="SSF46689">
    <property type="entry name" value="Homeodomain-like"/>
    <property type="match status" value="1"/>
</dbReference>
<protein>
    <submittedName>
        <fullName evidence="9">Zinc finger homeobox protein 3</fullName>
    </submittedName>
</protein>
<evidence type="ECO:0000313" key="9">
    <source>
        <dbReference type="EMBL" id="KAL3307343.1"/>
    </source>
</evidence>
<reference evidence="9 10" key="1">
    <citation type="submission" date="2024-11" db="EMBL/GenBank/DDBJ databases">
        <title>Adaptive evolution of stress response genes in parasites aligns with host niche diversity.</title>
        <authorList>
            <person name="Hahn C."/>
            <person name="Resl P."/>
        </authorList>
    </citation>
    <scope>NUCLEOTIDE SEQUENCE [LARGE SCALE GENOMIC DNA]</scope>
    <source>
        <strain evidence="9">EGGRZ-B1_66</strain>
        <tissue evidence="9">Body</tissue>
    </source>
</reference>
<dbReference type="InterPro" id="IPR051968">
    <property type="entry name" value="ZnFinger_Homeobox_TR"/>
</dbReference>
<comment type="caution">
    <text evidence="9">The sequence shown here is derived from an EMBL/GenBank/DDBJ whole genome shotgun (WGS) entry which is preliminary data.</text>
</comment>
<feature type="compositionally biased region" description="Acidic residues" evidence="7">
    <location>
        <begin position="330"/>
        <end position="339"/>
    </location>
</feature>
<keyword evidence="4" id="KW-0862">Zinc</keyword>
<dbReference type="PROSITE" id="PS50071">
    <property type="entry name" value="HOMEOBOX_2"/>
    <property type="match status" value="1"/>
</dbReference>
<evidence type="ECO:0000256" key="1">
    <source>
        <dbReference type="ARBA" id="ARBA00004123"/>
    </source>
</evidence>
<keyword evidence="5 6" id="KW-0371">Homeobox</keyword>
<dbReference type="GO" id="GO:0046872">
    <property type="term" value="F:metal ion binding"/>
    <property type="evidence" value="ECO:0007669"/>
    <property type="project" value="UniProtKB-KW"/>
</dbReference>
<keyword evidence="5 6" id="KW-0238">DNA-binding</keyword>